<protein>
    <submittedName>
        <fullName evidence="1">Uncharacterized protein</fullName>
    </submittedName>
</protein>
<dbReference type="AlphaFoldDB" id="A0A5E7VSW7"/>
<sequence>MRLLRYKQVIGAAGNGRLLKVGVEVFDRSQEALLLTTLDTLLGSP</sequence>
<dbReference type="Proteomes" id="UP000412311">
    <property type="component" value="Unassembled WGS sequence"/>
</dbReference>
<evidence type="ECO:0000313" key="2">
    <source>
        <dbReference type="Proteomes" id="UP000412311"/>
    </source>
</evidence>
<dbReference type="EMBL" id="CABVJG010000033">
    <property type="protein sequence ID" value="VVQ25938.1"/>
    <property type="molecule type" value="Genomic_DNA"/>
</dbReference>
<dbReference type="RefSeq" id="WP_191622718.1">
    <property type="nucleotide sequence ID" value="NZ_CABVJG010000033.1"/>
</dbReference>
<name>A0A5E7VSW7_PSEFL</name>
<organism evidence="1 2">
    <name type="scientific">Pseudomonas fluorescens</name>
    <dbReference type="NCBI Taxonomy" id="294"/>
    <lineage>
        <taxon>Bacteria</taxon>
        <taxon>Pseudomonadati</taxon>
        <taxon>Pseudomonadota</taxon>
        <taxon>Gammaproteobacteria</taxon>
        <taxon>Pseudomonadales</taxon>
        <taxon>Pseudomonadaceae</taxon>
        <taxon>Pseudomonas</taxon>
    </lineage>
</organism>
<evidence type="ECO:0000313" key="1">
    <source>
        <dbReference type="EMBL" id="VVQ25938.1"/>
    </source>
</evidence>
<gene>
    <name evidence="1" type="ORF">PS925_06008</name>
</gene>
<reference evidence="1 2" key="1">
    <citation type="submission" date="2019-09" db="EMBL/GenBank/DDBJ databases">
        <authorList>
            <person name="Chandra G."/>
            <person name="Truman W A."/>
        </authorList>
    </citation>
    <scope>NUCLEOTIDE SEQUENCE [LARGE SCALE GENOMIC DNA]</scope>
    <source>
        <strain evidence="1">PS925</strain>
    </source>
</reference>
<proteinExistence type="predicted"/>
<accession>A0A5E7VSW7</accession>